<feature type="region of interest" description="Disordered" evidence="9">
    <location>
        <begin position="1"/>
        <end position="134"/>
    </location>
</feature>
<dbReference type="InterPro" id="IPR036291">
    <property type="entry name" value="NAD(P)-bd_dom_sf"/>
</dbReference>
<evidence type="ECO:0000313" key="11">
    <source>
        <dbReference type="EMBL" id="KAK9128793.1"/>
    </source>
</evidence>
<dbReference type="InterPro" id="IPR000719">
    <property type="entry name" value="Prot_kinase_dom"/>
</dbReference>
<dbReference type="Gene3D" id="3.40.50.720">
    <property type="entry name" value="NAD(P)-binding Rossmann-like Domain"/>
    <property type="match status" value="1"/>
</dbReference>
<dbReference type="GO" id="GO:0005886">
    <property type="term" value="C:plasma membrane"/>
    <property type="evidence" value="ECO:0007669"/>
    <property type="project" value="TreeGrafter"/>
</dbReference>
<dbReference type="GO" id="GO:0004674">
    <property type="term" value="F:protein serine/threonine kinase activity"/>
    <property type="evidence" value="ECO:0007669"/>
    <property type="project" value="UniProtKB-KW"/>
</dbReference>
<dbReference type="PROSITE" id="PS00108">
    <property type="entry name" value="PROTEIN_KINASE_ST"/>
    <property type="match status" value="1"/>
</dbReference>
<evidence type="ECO:0000256" key="2">
    <source>
        <dbReference type="ARBA" id="ARBA00022527"/>
    </source>
</evidence>
<dbReference type="EMBL" id="JBBNAF010000007">
    <property type="protein sequence ID" value="KAK9128793.1"/>
    <property type="molecule type" value="Genomic_DNA"/>
</dbReference>
<feature type="domain" description="Protein kinase" evidence="10">
    <location>
        <begin position="309"/>
        <end position="611"/>
    </location>
</feature>
<dbReference type="Pfam" id="PF00069">
    <property type="entry name" value="Pkinase"/>
    <property type="match status" value="1"/>
</dbReference>
<name>A0AAP0J9H2_9MAGN</name>
<protein>
    <recommendedName>
        <fullName evidence="1">non-specific serine/threonine protein kinase</fullName>
        <ecNumber evidence="1">2.7.11.1</ecNumber>
    </recommendedName>
</protein>
<evidence type="ECO:0000313" key="12">
    <source>
        <dbReference type="Proteomes" id="UP001420932"/>
    </source>
</evidence>
<evidence type="ECO:0000256" key="3">
    <source>
        <dbReference type="ARBA" id="ARBA00022679"/>
    </source>
</evidence>
<evidence type="ECO:0000256" key="6">
    <source>
        <dbReference type="ARBA" id="ARBA00022840"/>
    </source>
</evidence>
<dbReference type="FunFam" id="1.10.510.10:FF:001023">
    <property type="entry name" value="Os07g0541700 protein"/>
    <property type="match status" value="1"/>
</dbReference>
<dbReference type="PROSITE" id="PS50011">
    <property type="entry name" value="PROTEIN_KINASE_DOM"/>
    <property type="match status" value="1"/>
</dbReference>
<feature type="compositionally biased region" description="Basic and acidic residues" evidence="9">
    <location>
        <begin position="15"/>
        <end position="44"/>
    </location>
</feature>
<keyword evidence="2" id="KW-0723">Serine/threonine-protein kinase</keyword>
<comment type="catalytic activity">
    <reaction evidence="8">
        <text>L-seryl-[protein] + ATP = O-phospho-L-seryl-[protein] + ADP + H(+)</text>
        <dbReference type="Rhea" id="RHEA:17989"/>
        <dbReference type="Rhea" id="RHEA-COMP:9863"/>
        <dbReference type="Rhea" id="RHEA-COMP:11604"/>
        <dbReference type="ChEBI" id="CHEBI:15378"/>
        <dbReference type="ChEBI" id="CHEBI:29999"/>
        <dbReference type="ChEBI" id="CHEBI:30616"/>
        <dbReference type="ChEBI" id="CHEBI:83421"/>
        <dbReference type="ChEBI" id="CHEBI:456216"/>
        <dbReference type="EC" id="2.7.11.1"/>
    </reaction>
</comment>
<proteinExistence type="predicted"/>
<dbReference type="Gene3D" id="1.10.510.10">
    <property type="entry name" value="Transferase(Phosphotransferase) domain 1"/>
    <property type="match status" value="1"/>
</dbReference>
<accession>A0AAP0J9H2</accession>
<comment type="caution">
    <text evidence="11">The sequence shown here is derived from an EMBL/GenBank/DDBJ whole genome shotgun (WGS) entry which is preliminary data.</text>
</comment>
<evidence type="ECO:0000256" key="1">
    <source>
        <dbReference type="ARBA" id="ARBA00012513"/>
    </source>
</evidence>
<comment type="catalytic activity">
    <reaction evidence="7">
        <text>L-threonyl-[protein] + ATP = O-phospho-L-threonyl-[protein] + ADP + H(+)</text>
        <dbReference type="Rhea" id="RHEA:46608"/>
        <dbReference type="Rhea" id="RHEA-COMP:11060"/>
        <dbReference type="Rhea" id="RHEA-COMP:11605"/>
        <dbReference type="ChEBI" id="CHEBI:15378"/>
        <dbReference type="ChEBI" id="CHEBI:30013"/>
        <dbReference type="ChEBI" id="CHEBI:30616"/>
        <dbReference type="ChEBI" id="CHEBI:61977"/>
        <dbReference type="ChEBI" id="CHEBI:456216"/>
        <dbReference type="EC" id="2.7.11.1"/>
    </reaction>
</comment>
<keyword evidence="12" id="KW-1185">Reference proteome</keyword>
<organism evidence="11 12">
    <name type="scientific">Stephania yunnanensis</name>
    <dbReference type="NCBI Taxonomy" id="152371"/>
    <lineage>
        <taxon>Eukaryota</taxon>
        <taxon>Viridiplantae</taxon>
        <taxon>Streptophyta</taxon>
        <taxon>Embryophyta</taxon>
        <taxon>Tracheophyta</taxon>
        <taxon>Spermatophyta</taxon>
        <taxon>Magnoliopsida</taxon>
        <taxon>Ranunculales</taxon>
        <taxon>Menispermaceae</taxon>
        <taxon>Menispermoideae</taxon>
        <taxon>Cissampelideae</taxon>
        <taxon>Stephania</taxon>
    </lineage>
</organism>
<evidence type="ECO:0000256" key="4">
    <source>
        <dbReference type="ARBA" id="ARBA00022741"/>
    </source>
</evidence>
<feature type="compositionally biased region" description="Acidic residues" evidence="9">
    <location>
        <begin position="45"/>
        <end position="60"/>
    </location>
</feature>
<keyword evidence="4" id="KW-0547">Nucleotide-binding</keyword>
<dbReference type="Proteomes" id="UP001420932">
    <property type="component" value="Unassembled WGS sequence"/>
</dbReference>
<dbReference type="EC" id="2.7.11.1" evidence="1"/>
<dbReference type="SUPFAM" id="SSF56112">
    <property type="entry name" value="Protein kinase-like (PK-like)"/>
    <property type="match status" value="1"/>
</dbReference>
<reference evidence="11 12" key="1">
    <citation type="submission" date="2024-01" db="EMBL/GenBank/DDBJ databases">
        <title>Genome assemblies of Stephania.</title>
        <authorList>
            <person name="Yang L."/>
        </authorList>
    </citation>
    <scope>NUCLEOTIDE SEQUENCE [LARGE SCALE GENOMIC DNA]</scope>
    <source>
        <strain evidence="11">YNDBR</strain>
        <tissue evidence="11">Leaf</tissue>
    </source>
</reference>
<sequence>MSQTSAVEPSSSKATKSDRGERREEKREENTKQRSEKSDENRETDGEDGEEGGEGDEEGSGSEGTSGSGSQDGSIEEDDEGSASGVNDEEGEVQEGEDSEEEVVEVKCSTKARGKAKSGPSDKNGEHRRRRRWRSYDSAIAATAEEELRAMANGGHHKTVLITGVGRGLGRALTIEMARRGHTVFGFSRGFYDLESLELILYSDPDHRHVLFHLDVRDDEVVSLFTHNAIGLVGVPDIIGQRSSNLISISLILRVFTPILVCFSMIRSELLLFSTVDNTIDENVKNPLQSLYVCLLEVMPMFELQPHLMCLINQSGENVFSIVFLHAIDEDLMLETNDIMAKIEVRTKMTGDTPDYLSVATSMNDQRILVGAGKSKGTFDCNSSDLGSIPTHYRMMVLLHTYRQPYSHRLPWILVNDRLSHLALQNESAGISRECTVHPLPEILPNSSSFLSKVNEPFNKEITGSETEHIGSWQDVSQILGPDPSSKLTPLSQMGFHDPASVGGGQQLTLISLEEDIYSRSFVQVDDDDILDSFVSMVSNSVDCYLIRLDWAMCRDIIIGIARGVLYLHQDSRLRIVHRDLKASNVLLDTEMNPKISDFGMARIFVQTLHY</sequence>
<feature type="compositionally biased region" description="Acidic residues" evidence="9">
    <location>
        <begin position="74"/>
        <end position="103"/>
    </location>
</feature>
<evidence type="ECO:0000259" key="10">
    <source>
        <dbReference type="PROSITE" id="PS50011"/>
    </source>
</evidence>
<dbReference type="InterPro" id="IPR008271">
    <property type="entry name" value="Ser/Thr_kinase_AS"/>
</dbReference>
<evidence type="ECO:0000256" key="8">
    <source>
        <dbReference type="ARBA" id="ARBA00048679"/>
    </source>
</evidence>
<dbReference type="GO" id="GO:0005524">
    <property type="term" value="F:ATP binding"/>
    <property type="evidence" value="ECO:0007669"/>
    <property type="project" value="UniProtKB-KW"/>
</dbReference>
<dbReference type="InterPro" id="IPR011009">
    <property type="entry name" value="Kinase-like_dom_sf"/>
</dbReference>
<dbReference type="AlphaFoldDB" id="A0AAP0J9H2"/>
<evidence type="ECO:0000256" key="5">
    <source>
        <dbReference type="ARBA" id="ARBA00022777"/>
    </source>
</evidence>
<dbReference type="SUPFAM" id="SSF51735">
    <property type="entry name" value="NAD(P)-binding Rossmann-fold domains"/>
    <property type="match status" value="1"/>
</dbReference>
<keyword evidence="3" id="KW-0808">Transferase</keyword>
<feature type="compositionally biased region" description="Polar residues" evidence="9">
    <location>
        <begin position="1"/>
        <end position="14"/>
    </location>
</feature>
<dbReference type="PANTHER" id="PTHR27002">
    <property type="entry name" value="RECEPTOR-LIKE SERINE/THREONINE-PROTEIN KINASE SD1-8"/>
    <property type="match status" value="1"/>
</dbReference>
<evidence type="ECO:0000256" key="7">
    <source>
        <dbReference type="ARBA" id="ARBA00047899"/>
    </source>
</evidence>
<keyword evidence="5" id="KW-0418">Kinase</keyword>
<keyword evidence="6" id="KW-0067">ATP-binding</keyword>
<gene>
    <name evidence="11" type="ORF">Syun_017590</name>
</gene>
<evidence type="ECO:0000256" key="9">
    <source>
        <dbReference type="SAM" id="MobiDB-lite"/>
    </source>
</evidence>